<organism evidence="1 2">
    <name type="scientific">Zymomonas mobilis subsp. mobilis (strain ATCC 31821 / ZM4 / CP4)</name>
    <dbReference type="NCBI Taxonomy" id="264203"/>
    <lineage>
        <taxon>Bacteria</taxon>
        <taxon>Pseudomonadati</taxon>
        <taxon>Pseudomonadota</taxon>
        <taxon>Alphaproteobacteria</taxon>
        <taxon>Sphingomonadales</taxon>
        <taxon>Zymomonadaceae</taxon>
        <taxon>Zymomonas</taxon>
    </lineage>
</organism>
<dbReference type="STRING" id="264203.ZMO0269"/>
<proteinExistence type="predicted"/>
<dbReference type="Proteomes" id="UP000001173">
    <property type="component" value="Chromosome"/>
</dbReference>
<dbReference type="KEGG" id="zmo:ZMO0269"/>
<dbReference type="EMBL" id="AE008692">
    <property type="protein sequence ID" value="AAV88893.1"/>
    <property type="molecule type" value="Genomic_DNA"/>
</dbReference>
<dbReference type="AlphaFoldDB" id="Q5NQW1"/>
<dbReference type="HOGENOM" id="CLU_577391_0_0_5"/>
<reference evidence="1 2" key="1">
    <citation type="journal article" date="2005" name="Nat. Biotechnol.">
        <title>The genome sequence of the ethanologenic bacterium Zymomonas mobilis ZM4.</title>
        <authorList>
            <person name="Seo J.S."/>
            <person name="Chong H."/>
            <person name="Park H.S."/>
            <person name="Yoon K.O."/>
            <person name="Jung C."/>
            <person name="Kim J.J."/>
            <person name="Hong J.H."/>
            <person name="Kim H."/>
            <person name="Kim J.H."/>
            <person name="Kil J.I."/>
            <person name="Park C.J."/>
            <person name="Oh H.M."/>
            <person name="Lee J.S."/>
            <person name="Jin S.J."/>
            <person name="Um H.W."/>
            <person name="Lee H.J."/>
            <person name="Oh S.J."/>
            <person name="Kim J.Y."/>
            <person name="Kang H.L."/>
            <person name="Lee S.Y."/>
            <person name="Lee K.J."/>
            <person name="Kang H.S."/>
        </authorList>
    </citation>
    <scope>NUCLEOTIDE SEQUENCE [LARGE SCALE GENOMIC DNA]</scope>
    <source>
        <strain evidence="2">ATCC 31821 / ZM4 / CP4</strain>
    </source>
</reference>
<dbReference type="eggNOG" id="COG3577">
    <property type="taxonomic scope" value="Bacteria"/>
</dbReference>
<evidence type="ECO:0000313" key="2">
    <source>
        <dbReference type="Proteomes" id="UP000001173"/>
    </source>
</evidence>
<dbReference type="RefSeq" id="WP_011240210.1">
    <property type="nucleotide sequence ID" value="NC_006526.2"/>
</dbReference>
<gene>
    <name evidence="1" type="ordered locus">ZMO0269</name>
</gene>
<protein>
    <submittedName>
        <fullName evidence="1">Uncharacterized protein</fullName>
    </submittedName>
</protein>
<keyword evidence="2" id="KW-1185">Reference proteome</keyword>
<sequence length="473" mass="52692">MPKKYRFLLYPLLLNSLVLPPLKATKSLPSPRLVDLLKQQSPQALQEGLKLSPGGDESADALFEGNTLRLQRMTGDSRIENFAKKFASIEALRIKGDFEEANKQLSICHKTFFREAGEPPISPINLSAMVCDQLLAGNYFLEGNLAAWGKEIDGIKNTYYPAVRKFAGLEQFSLFDIKMGNLSVAPNSIPPFTVTGINRQQTLPLEYREPTAKDCCRTLNSPSLTASLNKKDLPFFLETDTAIGKLPKELSRSPHIHIVGHIEIAGNGRGEAFNGDLGVVDELKIGDAVLKNVPFLFTNTKEASLGLMVFQKLGKIKIDRQHFTFGKDIDCHCQRDIKLGSSFSGSYHMLRYPITWQGNTELAAIDLSQTDARFSLMTFQPNFTPEEEKQSFEINGEIEGEKITARAYLEEGNLSIDGIDYGKKQKFVEKASSRVPSKLVTITILDKASLYLDFINHKACLKPNNSDEQPIPQ</sequence>
<name>Q5NQW1_ZYMMO</name>
<evidence type="ECO:0000313" key="1">
    <source>
        <dbReference type="EMBL" id="AAV88893.1"/>
    </source>
</evidence>
<reference evidence="1 2" key="2">
    <citation type="journal article" date="2009" name="Nat. Biotechnol.">
        <title>Improved genome annotation for Zymomonas mobilis.</title>
        <authorList>
            <person name="Yang S."/>
            <person name="Pappas K.M."/>
            <person name="Hauser L.J."/>
            <person name="Land M.L."/>
            <person name="Chen G.L."/>
            <person name="Hurst G.B."/>
            <person name="Pan C."/>
            <person name="Kouvelis V.N."/>
            <person name="Typas M.A."/>
            <person name="Pelletier D.A."/>
            <person name="Klingeman D.M."/>
            <person name="Chang Y.J."/>
            <person name="Samatova N.F."/>
            <person name="Brown S.D."/>
        </authorList>
    </citation>
    <scope>NUCLEOTIDE SEQUENCE [LARGE SCALE GENOMIC DNA]</scope>
    <source>
        <strain evidence="2">ATCC 31821 / ZM4 / CP4</strain>
    </source>
</reference>
<accession>Q5NQW1</accession>